<keyword evidence="2" id="KW-0479">Metal-binding</keyword>
<evidence type="ECO:0000256" key="1">
    <source>
        <dbReference type="ARBA" id="ARBA00022485"/>
    </source>
</evidence>
<dbReference type="RefSeq" id="WP_230741508.1">
    <property type="nucleotide sequence ID" value="NZ_PGCK01000004.1"/>
</dbReference>
<feature type="domain" description="4Fe-4S ferredoxin-type" evidence="5">
    <location>
        <begin position="361"/>
        <end position="383"/>
    </location>
</feature>
<evidence type="ECO:0000256" key="4">
    <source>
        <dbReference type="ARBA" id="ARBA00023014"/>
    </source>
</evidence>
<dbReference type="Pfam" id="PF04015">
    <property type="entry name" value="DUF362"/>
    <property type="match status" value="1"/>
</dbReference>
<dbReference type="Pfam" id="PF13237">
    <property type="entry name" value="Fer4_10"/>
    <property type="match status" value="1"/>
</dbReference>
<gene>
    <name evidence="6" type="ORF">CUJ83_06640</name>
</gene>
<dbReference type="InterPro" id="IPR017896">
    <property type="entry name" value="4Fe4S_Fe-S-bd"/>
</dbReference>
<dbReference type="InterPro" id="IPR007160">
    <property type="entry name" value="DUF362"/>
</dbReference>
<proteinExistence type="predicted"/>
<dbReference type="PANTHER" id="PTHR43687:SF1">
    <property type="entry name" value="FERREDOXIN III"/>
    <property type="match status" value="1"/>
</dbReference>
<accession>A0AAP2RBU0</accession>
<dbReference type="InterPro" id="IPR017900">
    <property type="entry name" value="4Fe4S_Fe_S_CS"/>
</dbReference>
<dbReference type="SUPFAM" id="SSF54862">
    <property type="entry name" value="4Fe-4S ferredoxins"/>
    <property type="match status" value="1"/>
</dbReference>
<dbReference type="GO" id="GO:0051539">
    <property type="term" value="F:4 iron, 4 sulfur cluster binding"/>
    <property type="evidence" value="ECO:0007669"/>
    <property type="project" value="UniProtKB-KW"/>
</dbReference>
<protein>
    <submittedName>
        <fullName evidence="6">4Fe-4S ferredoxin</fullName>
    </submittedName>
</protein>
<comment type="caution">
    <text evidence="6">The sequence shown here is derived from an EMBL/GenBank/DDBJ whole genome shotgun (WGS) entry which is preliminary data.</text>
</comment>
<evidence type="ECO:0000256" key="2">
    <source>
        <dbReference type="ARBA" id="ARBA00022723"/>
    </source>
</evidence>
<dbReference type="Proteomes" id="UP001320159">
    <property type="component" value="Unassembled WGS sequence"/>
</dbReference>
<feature type="domain" description="4Fe-4S ferredoxin-type" evidence="5">
    <location>
        <begin position="326"/>
        <end position="355"/>
    </location>
</feature>
<organism evidence="6 7">
    <name type="scientific">Methanooceanicella nereidis</name>
    <dbReference type="NCBI Taxonomy" id="2052831"/>
    <lineage>
        <taxon>Archaea</taxon>
        <taxon>Methanobacteriati</taxon>
        <taxon>Methanobacteriota</taxon>
        <taxon>Stenosarchaea group</taxon>
        <taxon>Methanomicrobia</taxon>
        <taxon>Methanocellales</taxon>
        <taxon>Methanocellaceae</taxon>
        <taxon>Methanooceanicella</taxon>
    </lineage>
</organism>
<dbReference type="PROSITE" id="PS51379">
    <property type="entry name" value="4FE4S_FER_2"/>
    <property type="match status" value="2"/>
</dbReference>
<dbReference type="PROSITE" id="PS00198">
    <property type="entry name" value="4FE4S_FER_1"/>
    <property type="match status" value="1"/>
</dbReference>
<evidence type="ECO:0000256" key="3">
    <source>
        <dbReference type="ARBA" id="ARBA00023004"/>
    </source>
</evidence>
<dbReference type="GO" id="GO:0046872">
    <property type="term" value="F:metal ion binding"/>
    <property type="evidence" value="ECO:0007669"/>
    <property type="project" value="UniProtKB-KW"/>
</dbReference>
<sequence length="383" mass="41074">MTLVSLVKDSDTSKAVKDAVELVGGIDVKGTVLIKPNLSCAKPSGSGLVTNVEVVKAIVKIVADQGAKPVVGDLPILGWDPKKVFDATGIRAIEDAGGELLDWSDDHVEIKLPNAKVLKKTSLARPAIQADAIINVPVLKHHFFTHISGSMKNLFGLVEPNVRPRVHVLGLDEPLVDLYEFLKPKIVLNIMDATYIAQSVRPSGPYYGPTEAESVSNPNVVMVSRDAVALDSIAAGVVRINPNDIEMVRIAFERGLGDSDIKMVGNARGSNLKIKKSLIGKLLPYMADMWTSESLNSVAHPLAKRIYGKEVVSLKEARREMENAGPSDIIVAGECKKCGLCVNACPAKNIALDGDRPVFGDNCIKCFICVEICPGGALAIIRK</sequence>
<dbReference type="EMBL" id="PGCK01000004">
    <property type="protein sequence ID" value="MCD1294676.1"/>
    <property type="molecule type" value="Genomic_DNA"/>
</dbReference>
<name>A0AAP2RBU0_9EURY</name>
<keyword evidence="7" id="KW-1185">Reference proteome</keyword>
<keyword evidence="3" id="KW-0408">Iron</keyword>
<reference evidence="6 7" key="1">
    <citation type="submission" date="2017-11" db="EMBL/GenBank/DDBJ databases">
        <title>Isolation and Characterization of Family Methanocellaceae Species from Potential Methane Hydrate Area Offshore Southwestern Taiwan.</title>
        <authorList>
            <person name="Zhang W.-L."/>
            <person name="Chen W.-C."/>
            <person name="Lai M.-C."/>
            <person name="Chen S.-C."/>
        </authorList>
    </citation>
    <scope>NUCLEOTIDE SEQUENCE [LARGE SCALE GENOMIC DNA]</scope>
    <source>
        <strain evidence="6 7">CWC-04</strain>
    </source>
</reference>
<keyword evidence="1" id="KW-0004">4Fe-4S</keyword>
<evidence type="ECO:0000313" key="6">
    <source>
        <dbReference type="EMBL" id="MCD1294676.1"/>
    </source>
</evidence>
<dbReference type="PANTHER" id="PTHR43687">
    <property type="entry name" value="ADENYLYLSULFATE REDUCTASE, BETA SUBUNIT"/>
    <property type="match status" value="1"/>
</dbReference>
<keyword evidence="4" id="KW-0411">Iron-sulfur</keyword>
<evidence type="ECO:0000313" key="7">
    <source>
        <dbReference type="Proteomes" id="UP001320159"/>
    </source>
</evidence>
<dbReference type="InterPro" id="IPR050572">
    <property type="entry name" value="Fe-S_Ferredoxin"/>
</dbReference>
<dbReference type="Gene3D" id="3.30.70.20">
    <property type="match status" value="1"/>
</dbReference>
<evidence type="ECO:0000259" key="5">
    <source>
        <dbReference type="PROSITE" id="PS51379"/>
    </source>
</evidence>
<dbReference type="GO" id="GO:0016491">
    <property type="term" value="F:oxidoreductase activity"/>
    <property type="evidence" value="ECO:0007669"/>
    <property type="project" value="UniProtKB-ARBA"/>
</dbReference>
<dbReference type="AlphaFoldDB" id="A0AAP2RBU0"/>